<evidence type="ECO:0000313" key="2">
    <source>
        <dbReference type="EMBL" id="KAJ8892878.1"/>
    </source>
</evidence>
<feature type="domain" description="HAT C-terminal dimerisation" evidence="1">
    <location>
        <begin position="16"/>
        <end position="57"/>
    </location>
</feature>
<organism evidence="2 3">
    <name type="scientific">Dryococelus australis</name>
    <dbReference type="NCBI Taxonomy" id="614101"/>
    <lineage>
        <taxon>Eukaryota</taxon>
        <taxon>Metazoa</taxon>
        <taxon>Ecdysozoa</taxon>
        <taxon>Arthropoda</taxon>
        <taxon>Hexapoda</taxon>
        <taxon>Insecta</taxon>
        <taxon>Pterygota</taxon>
        <taxon>Neoptera</taxon>
        <taxon>Polyneoptera</taxon>
        <taxon>Phasmatodea</taxon>
        <taxon>Verophasmatodea</taxon>
        <taxon>Anareolatae</taxon>
        <taxon>Phasmatidae</taxon>
        <taxon>Eurycanthinae</taxon>
        <taxon>Dryococelus</taxon>
    </lineage>
</organism>
<dbReference type="Proteomes" id="UP001159363">
    <property type="component" value="Chromosome 2"/>
</dbReference>
<dbReference type="Pfam" id="PF05699">
    <property type="entry name" value="Dimer_Tnp_hAT"/>
    <property type="match status" value="1"/>
</dbReference>
<protein>
    <recommendedName>
        <fullName evidence="1">HAT C-terminal dimerisation domain-containing protein</fullName>
    </recommendedName>
</protein>
<evidence type="ECO:0000313" key="3">
    <source>
        <dbReference type="Proteomes" id="UP001159363"/>
    </source>
</evidence>
<dbReference type="PANTHER" id="PTHR45749">
    <property type="match status" value="1"/>
</dbReference>
<name>A0ABQ9I8B2_9NEOP</name>
<keyword evidence="3" id="KW-1185">Reference proteome</keyword>
<sequence length="86" mass="10075">MSGEVSKVVRQLLSEVEQLVKLLMKIPDSSCEAETSFSTLRRLKTYLRNTMTQKQLNYLIWSHVHKEELDRLNLQSLCTEFISRSD</sequence>
<evidence type="ECO:0000259" key="1">
    <source>
        <dbReference type="Pfam" id="PF05699"/>
    </source>
</evidence>
<gene>
    <name evidence="2" type="ORF">PR048_005459</name>
</gene>
<reference evidence="2 3" key="1">
    <citation type="submission" date="2023-02" db="EMBL/GenBank/DDBJ databases">
        <title>LHISI_Scaffold_Assembly.</title>
        <authorList>
            <person name="Stuart O.P."/>
            <person name="Cleave R."/>
            <person name="Magrath M.J.L."/>
            <person name="Mikheyev A.S."/>
        </authorList>
    </citation>
    <scope>NUCLEOTIDE SEQUENCE [LARGE SCALE GENOMIC DNA]</scope>
    <source>
        <strain evidence="2">Daus_M_001</strain>
        <tissue evidence="2">Leg muscle</tissue>
    </source>
</reference>
<dbReference type="PANTHER" id="PTHR45749:SF14">
    <property type="entry name" value="TTF-TYPE DOMAIN-CONTAINING PROTEIN"/>
    <property type="match status" value="1"/>
</dbReference>
<dbReference type="InterPro" id="IPR008906">
    <property type="entry name" value="HATC_C_dom"/>
</dbReference>
<comment type="caution">
    <text evidence="2">The sequence shown here is derived from an EMBL/GenBank/DDBJ whole genome shotgun (WGS) entry which is preliminary data.</text>
</comment>
<accession>A0ABQ9I8B2</accession>
<proteinExistence type="predicted"/>
<dbReference type="EMBL" id="JARBHB010000002">
    <property type="protein sequence ID" value="KAJ8892878.1"/>
    <property type="molecule type" value="Genomic_DNA"/>
</dbReference>
<feature type="non-terminal residue" evidence="2">
    <location>
        <position position="86"/>
    </location>
</feature>